<keyword evidence="1" id="KW-0805">Transcription regulation</keyword>
<dbReference type="PRINTS" id="PR00035">
    <property type="entry name" value="HTHGNTR"/>
</dbReference>
<keyword evidence="6" id="KW-1185">Reference proteome</keyword>
<reference evidence="6" key="1">
    <citation type="submission" date="2016-10" db="EMBL/GenBank/DDBJ databases">
        <authorList>
            <person name="Varghese N."/>
            <person name="Submissions S."/>
        </authorList>
    </citation>
    <scope>NUCLEOTIDE SEQUENCE [LARGE SCALE GENOMIC DNA]</scope>
    <source>
        <strain evidence="6">CGMCC 1.11022</strain>
    </source>
</reference>
<evidence type="ECO:0000259" key="4">
    <source>
        <dbReference type="PROSITE" id="PS50949"/>
    </source>
</evidence>
<keyword evidence="2 5" id="KW-0238">DNA-binding</keyword>
<dbReference type="EMBL" id="FNEE01000016">
    <property type="protein sequence ID" value="SDK49768.1"/>
    <property type="molecule type" value="Genomic_DNA"/>
</dbReference>
<protein>
    <submittedName>
        <fullName evidence="5">DNA-binding transcriptional regulator, GntR family</fullName>
    </submittedName>
</protein>
<evidence type="ECO:0000256" key="1">
    <source>
        <dbReference type="ARBA" id="ARBA00023015"/>
    </source>
</evidence>
<dbReference type="GO" id="GO:0003677">
    <property type="term" value="F:DNA binding"/>
    <property type="evidence" value="ECO:0007669"/>
    <property type="project" value="UniProtKB-KW"/>
</dbReference>
<gene>
    <name evidence="5" type="ORF">SAMN05428953_11640</name>
</gene>
<dbReference type="Gene3D" id="1.10.10.10">
    <property type="entry name" value="Winged helix-like DNA-binding domain superfamily/Winged helix DNA-binding domain"/>
    <property type="match status" value="1"/>
</dbReference>
<dbReference type="InterPro" id="IPR036388">
    <property type="entry name" value="WH-like_DNA-bd_sf"/>
</dbReference>
<dbReference type="InterPro" id="IPR008920">
    <property type="entry name" value="TF_FadR/GntR_C"/>
</dbReference>
<dbReference type="SUPFAM" id="SSF46785">
    <property type="entry name" value="Winged helix' DNA-binding domain"/>
    <property type="match status" value="1"/>
</dbReference>
<feature type="domain" description="HTH gntR-type" evidence="4">
    <location>
        <begin position="23"/>
        <end position="90"/>
    </location>
</feature>
<dbReference type="GO" id="GO:0003700">
    <property type="term" value="F:DNA-binding transcription factor activity"/>
    <property type="evidence" value="ECO:0007669"/>
    <property type="project" value="InterPro"/>
</dbReference>
<sequence>MTLETDAAPLAATAAPPRPLSARERFERIYRILRDRICLLDYAPGSHLSEEELAQEFQISRTPVRRVLARLESEGLVQSVHGVGTIVTDVDIEELQQVYHLRLELALLVGKLSPIPRTADDLDRIRALIARCDSDVLNPDQRAFLRLNMDFFYELTAMTGNQPLREISERLYFQVARVVLKMMPQLGLVEEFTAFRREMEEVLAAAEIGDWESIGHIRRAHISMSFRRMMRHAGEVKLSGGTL</sequence>
<dbReference type="SMART" id="SM00345">
    <property type="entry name" value="HTH_GNTR"/>
    <property type="match status" value="1"/>
</dbReference>
<dbReference type="AlphaFoldDB" id="A0A1G9CDK1"/>
<proteinExistence type="predicted"/>
<dbReference type="CDD" id="cd07377">
    <property type="entry name" value="WHTH_GntR"/>
    <property type="match status" value="1"/>
</dbReference>
<dbReference type="InterPro" id="IPR036390">
    <property type="entry name" value="WH_DNA-bd_sf"/>
</dbReference>
<keyword evidence="3" id="KW-0804">Transcription</keyword>
<dbReference type="Pfam" id="PF07729">
    <property type="entry name" value="FCD"/>
    <property type="match status" value="1"/>
</dbReference>
<dbReference type="PANTHER" id="PTHR43537">
    <property type="entry name" value="TRANSCRIPTIONAL REGULATOR, GNTR FAMILY"/>
    <property type="match status" value="1"/>
</dbReference>
<dbReference type="InterPro" id="IPR011711">
    <property type="entry name" value="GntR_C"/>
</dbReference>
<name>A0A1G9CDK1_9HYPH</name>
<dbReference type="RefSeq" id="WP_091597299.1">
    <property type="nucleotide sequence ID" value="NZ_FNEE01000016.1"/>
</dbReference>
<dbReference type="InterPro" id="IPR000524">
    <property type="entry name" value="Tscrpt_reg_HTH_GntR"/>
</dbReference>
<evidence type="ECO:0000256" key="3">
    <source>
        <dbReference type="ARBA" id="ARBA00023163"/>
    </source>
</evidence>
<dbReference type="SUPFAM" id="SSF48008">
    <property type="entry name" value="GntR ligand-binding domain-like"/>
    <property type="match status" value="1"/>
</dbReference>
<dbReference type="SMART" id="SM00895">
    <property type="entry name" value="FCD"/>
    <property type="match status" value="1"/>
</dbReference>
<organism evidence="5 6">
    <name type="scientific">Mesorhizobium muleiense</name>
    <dbReference type="NCBI Taxonomy" id="1004279"/>
    <lineage>
        <taxon>Bacteria</taxon>
        <taxon>Pseudomonadati</taxon>
        <taxon>Pseudomonadota</taxon>
        <taxon>Alphaproteobacteria</taxon>
        <taxon>Hyphomicrobiales</taxon>
        <taxon>Phyllobacteriaceae</taxon>
        <taxon>Mesorhizobium</taxon>
    </lineage>
</organism>
<accession>A0A1G9CDK1</accession>
<evidence type="ECO:0000256" key="2">
    <source>
        <dbReference type="ARBA" id="ARBA00023125"/>
    </source>
</evidence>
<evidence type="ECO:0000313" key="5">
    <source>
        <dbReference type="EMBL" id="SDK49768.1"/>
    </source>
</evidence>
<dbReference type="PROSITE" id="PS50949">
    <property type="entry name" value="HTH_GNTR"/>
    <property type="match status" value="1"/>
</dbReference>
<dbReference type="Pfam" id="PF00392">
    <property type="entry name" value="GntR"/>
    <property type="match status" value="1"/>
</dbReference>
<dbReference type="Gene3D" id="1.20.120.530">
    <property type="entry name" value="GntR ligand-binding domain-like"/>
    <property type="match status" value="1"/>
</dbReference>
<evidence type="ECO:0000313" key="6">
    <source>
        <dbReference type="Proteomes" id="UP000198894"/>
    </source>
</evidence>
<dbReference type="PANTHER" id="PTHR43537:SF5">
    <property type="entry name" value="UXU OPERON TRANSCRIPTIONAL REGULATOR"/>
    <property type="match status" value="1"/>
</dbReference>
<dbReference type="Proteomes" id="UP000198894">
    <property type="component" value="Unassembled WGS sequence"/>
</dbReference>